<proteinExistence type="predicted"/>
<dbReference type="InterPro" id="IPR050976">
    <property type="entry name" value="Snaclec"/>
</dbReference>
<evidence type="ECO:0000256" key="2">
    <source>
        <dbReference type="ARBA" id="ARBA00022734"/>
    </source>
</evidence>
<feature type="domain" description="C-type lectin" evidence="5">
    <location>
        <begin position="110"/>
        <end position="224"/>
    </location>
</feature>
<dbReference type="KEGG" id="panu:101023811"/>
<keyword evidence="1 4" id="KW-0732">Signal</keyword>
<dbReference type="AlphaFoldDB" id="A0A096NGY8"/>
<dbReference type="eggNOG" id="KOG4297">
    <property type="taxonomic scope" value="Eukaryota"/>
</dbReference>
<dbReference type="Pfam" id="PF00059">
    <property type="entry name" value="Lectin_C"/>
    <property type="match status" value="1"/>
</dbReference>
<dbReference type="HOGENOM" id="CLU_107200_1_0_1"/>
<dbReference type="PRINTS" id="PR00770">
    <property type="entry name" value="EMAJORBASICP"/>
</dbReference>
<reference evidence="6" key="3">
    <citation type="submission" date="2025-09" db="UniProtKB">
        <authorList>
            <consortium name="Ensembl"/>
        </authorList>
    </citation>
    <scope>IDENTIFICATION</scope>
</reference>
<dbReference type="Bgee" id="ENSPANG00000016978">
    <property type="expression patterns" value="Expressed in bone marrow and 10 other cell types or tissues"/>
</dbReference>
<keyword evidence="7" id="KW-1185">Reference proteome</keyword>
<evidence type="ECO:0000259" key="5">
    <source>
        <dbReference type="PROSITE" id="PS50041"/>
    </source>
</evidence>
<evidence type="ECO:0000256" key="1">
    <source>
        <dbReference type="ARBA" id="ARBA00022729"/>
    </source>
</evidence>
<dbReference type="PROSITE" id="PS50041">
    <property type="entry name" value="C_TYPE_LECTIN_2"/>
    <property type="match status" value="1"/>
</dbReference>
<dbReference type="Proteomes" id="UP000028761">
    <property type="component" value="Chromosome 12"/>
</dbReference>
<dbReference type="GeneTree" id="ENSGT00440000039859"/>
<dbReference type="InterPro" id="IPR033816">
    <property type="entry name" value="EMBP_CTLD"/>
</dbReference>
<evidence type="ECO:0000313" key="6">
    <source>
        <dbReference type="Ensembl" id="ENSPANP00000012234.2"/>
    </source>
</evidence>
<keyword evidence="3" id="KW-1015">Disulfide bond</keyword>
<feature type="signal peptide" evidence="4">
    <location>
        <begin position="1"/>
        <end position="17"/>
    </location>
</feature>
<dbReference type="Gene3D" id="3.10.100.10">
    <property type="entry name" value="Mannose-Binding Protein A, subunit A"/>
    <property type="match status" value="1"/>
</dbReference>
<protein>
    <submittedName>
        <fullName evidence="6">Proteoglycan 3, pro eosinophil major basic protein 2</fullName>
    </submittedName>
</protein>
<dbReference type="PANTHER" id="PTHR22991:SF40">
    <property type="entry name" value="PROTEIN CBG13490"/>
    <property type="match status" value="1"/>
</dbReference>
<dbReference type="FunFam" id="3.10.100.10:FF:000090">
    <property type="entry name" value="Proteoglycan 2, bone marrow"/>
    <property type="match status" value="1"/>
</dbReference>
<gene>
    <name evidence="6" type="primary">PRG3</name>
</gene>
<dbReference type="CDD" id="cd03598">
    <property type="entry name" value="CLECT_EMBP_like"/>
    <property type="match status" value="1"/>
</dbReference>
<dbReference type="InterPro" id="IPR018378">
    <property type="entry name" value="C-type_lectin_CS"/>
</dbReference>
<dbReference type="Ensembl" id="ENSPANT00000003151.3">
    <property type="protein sequence ID" value="ENSPANP00000012234.2"/>
    <property type="gene ID" value="ENSPANG00000016978.3"/>
</dbReference>
<reference evidence="6 7" key="1">
    <citation type="submission" date="2012-03" db="EMBL/GenBank/DDBJ databases">
        <title>Whole Genome Assembly of Papio anubis.</title>
        <authorList>
            <person name="Liu Y.L."/>
            <person name="Abraham K.A."/>
            <person name="Akbar H.A."/>
            <person name="Ali S.A."/>
            <person name="Anosike U.A."/>
            <person name="Aqrawi P.A."/>
            <person name="Arias F.A."/>
            <person name="Attaway T.A."/>
            <person name="Awwad R.A."/>
            <person name="Babu C.B."/>
            <person name="Bandaranaike D.B."/>
            <person name="Battles P.B."/>
            <person name="Bell A.B."/>
            <person name="Beltran B.B."/>
            <person name="Berhane-Mersha D.B."/>
            <person name="Bess C.B."/>
            <person name="Bickham C.B."/>
            <person name="Bolden T.B."/>
            <person name="Carter K.C."/>
            <person name="Chau D.C."/>
            <person name="Chavez A.C."/>
            <person name="Clerc-Blankenburg K.C."/>
            <person name="Coyle M.C."/>
            <person name="Dao M.D."/>
            <person name="Davila M.L.D."/>
            <person name="Davy-Carroll L.D."/>
            <person name="Denson S.D."/>
            <person name="Dinh H.D."/>
            <person name="Fernandez S.F."/>
            <person name="Fernando P.F."/>
            <person name="Forbes L.F."/>
            <person name="Francis C.F."/>
            <person name="Francisco L.F."/>
            <person name="Fu Q.F."/>
            <person name="Garcia-Iii R.G."/>
            <person name="Garrett T.G."/>
            <person name="Gross S.G."/>
            <person name="Gubbala S.G."/>
            <person name="Hirani K.H."/>
            <person name="Hogues M.H."/>
            <person name="Hollins B.H."/>
            <person name="Jackson L.J."/>
            <person name="Javaid M.J."/>
            <person name="Jhangiani S.J."/>
            <person name="Johnson A.J."/>
            <person name="Johnson B.J."/>
            <person name="Jones J.J."/>
            <person name="Joshi V.J."/>
            <person name="Kalu J.K."/>
            <person name="Khan N.K."/>
            <person name="Korchina V.K."/>
            <person name="Kovar C.K."/>
            <person name="Lago L.L."/>
            <person name="Lara F.L."/>
            <person name="Le T.-K.L."/>
            <person name="Lee S.L."/>
            <person name="Legall-Iii F.L."/>
            <person name="Lemon S.L."/>
            <person name="Liu J.L."/>
            <person name="Liu Y.-S.L."/>
            <person name="Liyanage D.L."/>
            <person name="Lopez J.L."/>
            <person name="Lorensuhewa L.L."/>
            <person name="Mata R.M."/>
            <person name="Mathew T.M."/>
            <person name="Mercado C.M."/>
            <person name="Mercado I.M."/>
            <person name="Morales K.M."/>
            <person name="Morgan M.M."/>
            <person name="Munidasa M.M."/>
            <person name="Ngo D.N."/>
            <person name="Nguyen L.N."/>
            <person name="Nguyen T.N."/>
            <person name="Nguyen N.N."/>
            <person name="Obregon M.O."/>
            <person name="Okwuonu G.O."/>
            <person name="Ongeri F.O."/>
            <person name="Onwere C.O."/>
            <person name="Osifeso I.O."/>
            <person name="Parra A.P."/>
            <person name="Patil S.P."/>
            <person name="Perez A.P."/>
            <person name="Perez Y.P."/>
            <person name="Pham C.P."/>
            <person name="Pu L.-L.P."/>
            <person name="Puazo M.P."/>
            <person name="Quiroz J.Q."/>
            <person name="Rouhana J.R."/>
            <person name="Ruiz M.R."/>
            <person name="Ruiz S.-J.R."/>
            <person name="Saada N.S."/>
            <person name="Santibanez J.S."/>
            <person name="Scheel M.S."/>
            <person name="Schneider B.S."/>
            <person name="Simmons D.S."/>
            <person name="Sisson I.S."/>
            <person name="Tang L.-Y.T."/>
            <person name="Thornton R.T."/>
            <person name="Tisius J.T."/>
            <person name="Toledanes G.T."/>
            <person name="Trejos Z.T."/>
            <person name="Usmani K.U."/>
            <person name="Varghese R.V."/>
            <person name="Vattathil S.V."/>
            <person name="Vee V.V."/>
            <person name="Walker D.W."/>
            <person name="Weissenberger G.W."/>
            <person name="White C.W."/>
            <person name="Williams A.W."/>
            <person name="Woodworth J.W."/>
            <person name="Wright R.W."/>
            <person name="Zhu Y.Z."/>
            <person name="Han Y.H."/>
            <person name="Newsham I.N."/>
            <person name="Nazareth L.N."/>
            <person name="Worley K.W."/>
            <person name="Muzny D.M."/>
            <person name="Rogers J.R."/>
            <person name="Gibbs R.G."/>
        </authorList>
    </citation>
    <scope>NUCLEOTIDE SEQUENCE [LARGE SCALE GENOMIC DNA]</scope>
</reference>
<dbReference type="RefSeq" id="XP_003909911.2">
    <property type="nucleotide sequence ID" value="XM_003909862.2"/>
</dbReference>
<dbReference type="InterPro" id="IPR001304">
    <property type="entry name" value="C-type_lectin-like"/>
</dbReference>
<feature type="chain" id="PRO_5035213797" evidence="4">
    <location>
        <begin position="18"/>
        <end position="225"/>
    </location>
</feature>
<name>A0A096NGY8_PAPAN</name>
<evidence type="ECO:0000256" key="4">
    <source>
        <dbReference type="SAM" id="SignalP"/>
    </source>
</evidence>
<keyword evidence="2" id="KW-0430">Lectin</keyword>
<reference evidence="6" key="2">
    <citation type="submission" date="2025-08" db="UniProtKB">
        <authorList>
            <consortium name="Ensembl"/>
        </authorList>
    </citation>
    <scope>IDENTIFICATION</scope>
</reference>
<dbReference type="PANTHER" id="PTHR22991">
    <property type="entry name" value="PROTEIN CBG13490"/>
    <property type="match status" value="1"/>
</dbReference>
<dbReference type="SUPFAM" id="SSF56436">
    <property type="entry name" value="C-type lectin-like"/>
    <property type="match status" value="1"/>
</dbReference>
<dbReference type="STRING" id="9555.ENSPANP00000012234"/>
<accession>A0A096NGY8</accession>
<dbReference type="GO" id="GO:0006955">
    <property type="term" value="P:immune response"/>
    <property type="evidence" value="ECO:0007669"/>
    <property type="project" value="InterPro"/>
</dbReference>
<organism evidence="6 7">
    <name type="scientific">Papio anubis</name>
    <name type="common">Olive baboon</name>
    <dbReference type="NCBI Taxonomy" id="9555"/>
    <lineage>
        <taxon>Eukaryota</taxon>
        <taxon>Metazoa</taxon>
        <taxon>Chordata</taxon>
        <taxon>Craniata</taxon>
        <taxon>Vertebrata</taxon>
        <taxon>Euteleostomi</taxon>
        <taxon>Mammalia</taxon>
        <taxon>Eutheria</taxon>
        <taxon>Euarchontoglires</taxon>
        <taxon>Primates</taxon>
        <taxon>Haplorrhini</taxon>
        <taxon>Catarrhini</taxon>
        <taxon>Cercopithecidae</taxon>
        <taxon>Cercopithecinae</taxon>
        <taxon>Papio</taxon>
    </lineage>
</organism>
<dbReference type="OMA" id="FCWTDGS"/>
<dbReference type="InterPro" id="IPR016187">
    <property type="entry name" value="CTDL_fold"/>
</dbReference>
<dbReference type="InterPro" id="IPR002352">
    <property type="entry name" value="Eosinophil_major_basic"/>
</dbReference>
<dbReference type="InterPro" id="IPR016186">
    <property type="entry name" value="C-type_lectin-like/link_sf"/>
</dbReference>
<dbReference type="SMART" id="SM00034">
    <property type="entry name" value="CLECT"/>
    <property type="match status" value="1"/>
</dbReference>
<dbReference type="CTD" id="10394"/>
<dbReference type="GO" id="GO:0030246">
    <property type="term" value="F:carbohydrate binding"/>
    <property type="evidence" value="ECO:0007669"/>
    <property type="project" value="UniProtKB-KW"/>
</dbReference>
<evidence type="ECO:0000256" key="3">
    <source>
        <dbReference type="ARBA" id="ARBA00023157"/>
    </source>
</evidence>
<dbReference type="PROSITE" id="PS00615">
    <property type="entry name" value="C_TYPE_LECTIN_1"/>
    <property type="match status" value="1"/>
</dbReference>
<evidence type="ECO:0000313" key="7">
    <source>
        <dbReference type="Proteomes" id="UP000028761"/>
    </source>
</evidence>
<sequence length="225" mass="25368">MQRLLFLPVLLLGTVSALHLENDVPSLESLETGADLGQDLASSREQERDLALTEEVTQAEGKEVKASACQDTFEDEEAMESDPAALDKDFQCPREEDIVEVQGSPRCKACHYLLVRTPTTFANAQNVCSKCYRGNLVSIHNFNFNYRIQRHASTTNQAQVWIGGILRGWFLWKRFCWTDGSHWNFAYWSSGQPGNGRGCCVALCTKGGYWRRAKCNKQLPFVCSF</sequence>
<dbReference type="GeneID" id="101023811"/>